<dbReference type="SUPFAM" id="SSF52540">
    <property type="entry name" value="P-loop containing nucleoside triphosphate hydrolases"/>
    <property type="match status" value="1"/>
</dbReference>
<dbReference type="CDD" id="cd05387">
    <property type="entry name" value="BY-kinase"/>
    <property type="match status" value="1"/>
</dbReference>
<feature type="coiled-coil region" evidence="14">
    <location>
        <begin position="296"/>
        <end position="409"/>
    </location>
</feature>
<evidence type="ECO:0000256" key="5">
    <source>
        <dbReference type="ARBA" id="ARBA00022679"/>
    </source>
</evidence>
<evidence type="ECO:0000256" key="13">
    <source>
        <dbReference type="ARBA" id="ARBA00053015"/>
    </source>
</evidence>
<feature type="transmembrane region" description="Helical" evidence="16">
    <location>
        <begin position="41"/>
        <end position="59"/>
    </location>
</feature>
<dbReference type="Proteomes" id="UP000285123">
    <property type="component" value="Unassembled WGS sequence"/>
</dbReference>
<keyword evidence="12" id="KW-0829">Tyrosine-protein kinase</keyword>
<dbReference type="PANTHER" id="PTHR32309:SF32">
    <property type="entry name" value="TYROSINE-PROTEIN KINASE ETK-RELATED"/>
    <property type="match status" value="1"/>
</dbReference>
<keyword evidence="3" id="KW-1003">Cell membrane</keyword>
<dbReference type="InterPro" id="IPR032807">
    <property type="entry name" value="GNVR"/>
</dbReference>
<dbReference type="GO" id="GO:0005524">
    <property type="term" value="F:ATP binding"/>
    <property type="evidence" value="ECO:0007669"/>
    <property type="project" value="UniProtKB-KW"/>
</dbReference>
<evidence type="ECO:0000256" key="10">
    <source>
        <dbReference type="ARBA" id="ARBA00022989"/>
    </source>
</evidence>
<keyword evidence="14" id="KW-0175">Coiled coil</keyword>
<proteinExistence type="inferred from homology"/>
<reference evidence="18 19" key="1">
    <citation type="submission" date="2013-10" db="EMBL/GenBank/DDBJ databases">
        <title>Salinisphaera halophila YIM 95161 Genome Sequencing.</title>
        <authorList>
            <person name="Lai Q."/>
            <person name="Li C."/>
            <person name="Shao Z."/>
        </authorList>
    </citation>
    <scope>NUCLEOTIDE SEQUENCE [LARGE SCALE GENOMIC DNA]</scope>
    <source>
        <strain evidence="18 19">YIM 95161</strain>
    </source>
</reference>
<dbReference type="Gene3D" id="1.10.287.1490">
    <property type="match status" value="1"/>
</dbReference>
<keyword evidence="10 16" id="KW-1133">Transmembrane helix</keyword>
<evidence type="ECO:0000256" key="4">
    <source>
        <dbReference type="ARBA" id="ARBA00022519"/>
    </source>
</evidence>
<evidence type="ECO:0000313" key="19">
    <source>
        <dbReference type="Proteomes" id="UP000285123"/>
    </source>
</evidence>
<protein>
    <submittedName>
        <fullName evidence="18">Capsular polysaccharide biosynthesis protein</fullName>
    </submittedName>
</protein>
<feature type="domain" description="AAA+ ATPase" evidence="17">
    <location>
        <begin position="563"/>
        <end position="736"/>
    </location>
</feature>
<keyword evidence="9" id="KW-0067">ATP-binding</keyword>
<evidence type="ECO:0000259" key="17">
    <source>
        <dbReference type="SMART" id="SM00382"/>
    </source>
</evidence>
<dbReference type="FunFam" id="3.40.50.300:FF:000527">
    <property type="entry name" value="Tyrosine-protein kinase etk"/>
    <property type="match status" value="1"/>
</dbReference>
<dbReference type="EMBL" id="AYKF01000066">
    <property type="protein sequence ID" value="ROO32379.1"/>
    <property type="molecule type" value="Genomic_DNA"/>
</dbReference>
<dbReference type="SMART" id="SM00382">
    <property type="entry name" value="AAA"/>
    <property type="match status" value="1"/>
</dbReference>
<feature type="transmembrane region" description="Helical" evidence="16">
    <location>
        <begin position="465"/>
        <end position="486"/>
    </location>
</feature>
<evidence type="ECO:0000256" key="3">
    <source>
        <dbReference type="ARBA" id="ARBA00022475"/>
    </source>
</evidence>
<keyword evidence="4" id="KW-0997">Cell inner membrane</keyword>
<sequence>MQDTHTGTANLPSQNTSASSDGYESEVSLPRLWGFLRSGRWTIAAFVLAAVLLGVFYLLTTPSIYRTDALVEIQPESTSPLDSLTGDLSQLTGGGSKSPAQAQISIMRSRSVVGKAVNDLGLIISTSANHFPYIGGMIAGSREPQPAAGTAVDEDAGSWFSNFAWSPVSISVSRFEVPDSLKGKNFTLRALGGGKFVLFGPEGERLLEGQTGEQATGRTSEGGDIELFVRDLMVSSPPTEFSVKRNHWLSVADSLAGSLQVAEQGERTGIVEIAMTGSNPSSITEKVNAVLQHYVRQNVEAKSQEAEQSIQFLEKKLPEVKSELDAAEARLASYKTNNQAVDLTSEGQALLDRASSIEDRRAQLEMRMAELRQQYTADHPTMQAAREQLQQLNQARQDLEGRVNQLPEEQKDTLRLQRDVEVNTQLYTGLLNRLQELRVVKAGTVGNVRIIDQAERPVSPISPKVSLVMMLSVVLGLVLGCGYVLLRIAMRRGVSDPQEIENRIGVPVYAVVPFSGWLARQTARAQRRRQPVPILARDHGMDVSVEALRSLRTSLYFAQMDANSSTILITGPAPGVGKSFISSNLAYLVADTGKSVVVVDADMRRGRLHEFLDNEREPGLSQVITGQVPLDDALRPLGDTGVTMLTSGQIPPNPSELLMRAEFSQLLEELDRRFDLVLIDAPPILAVTDAAVIAGAKEGIITFMITRAGMHPISEIEEAMRRMSRSERKVAGVVFNGYRQVHADYGGGDRHYQYEYKSQSGK</sequence>
<evidence type="ECO:0000256" key="15">
    <source>
        <dbReference type="SAM" id="MobiDB-lite"/>
    </source>
</evidence>
<evidence type="ECO:0000256" key="6">
    <source>
        <dbReference type="ARBA" id="ARBA00022692"/>
    </source>
</evidence>
<dbReference type="PANTHER" id="PTHR32309">
    <property type="entry name" value="TYROSINE-PROTEIN KINASE"/>
    <property type="match status" value="1"/>
</dbReference>
<gene>
    <name evidence="18" type="ORF">SAHL_04955</name>
</gene>
<comment type="subcellular location">
    <subcellularLocation>
        <location evidence="1">Cell inner membrane</location>
        <topology evidence="1">Multi-pass membrane protein</topology>
    </subcellularLocation>
</comment>
<dbReference type="InterPro" id="IPR025669">
    <property type="entry name" value="AAA_dom"/>
</dbReference>
<dbReference type="GO" id="GO:0004713">
    <property type="term" value="F:protein tyrosine kinase activity"/>
    <property type="evidence" value="ECO:0007669"/>
    <property type="project" value="UniProtKB-KW"/>
</dbReference>
<comment type="catalytic activity">
    <reaction evidence="13">
        <text>L-tyrosyl-[protein] + ATP = O-phospho-L-tyrosyl-[protein] + ADP + H(+)</text>
        <dbReference type="Rhea" id="RHEA:10596"/>
        <dbReference type="Rhea" id="RHEA-COMP:10136"/>
        <dbReference type="Rhea" id="RHEA-COMP:20101"/>
        <dbReference type="ChEBI" id="CHEBI:15378"/>
        <dbReference type="ChEBI" id="CHEBI:30616"/>
        <dbReference type="ChEBI" id="CHEBI:46858"/>
        <dbReference type="ChEBI" id="CHEBI:61978"/>
        <dbReference type="ChEBI" id="CHEBI:456216"/>
    </reaction>
</comment>
<comment type="caution">
    <text evidence="18">The sequence shown here is derived from an EMBL/GenBank/DDBJ whole genome shotgun (WGS) entry which is preliminary data.</text>
</comment>
<name>A0A423Q1T9_9GAMM</name>
<keyword evidence="6 16" id="KW-0812">Transmembrane</keyword>
<dbReference type="NCBIfam" id="TIGR01007">
    <property type="entry name" value="eps_fam"/>
    <property type="match status" value="1"/>
</dbReference>
<dbReference type="Pfam" id="PF02706">
    <property type="entry name" value="Wzz"/>
    <property type="match status" value="1"/>
</dbReference>
<dbReference type="RefSeq" id="WP_123590289.1">
    <property type="nucleotide sequence ID" value="NZ_AYKF01000066.1"/>
</dbReference>
<dbReference type="InterPro" id="IPR027417">
    <property type="entry name" value="P-loop_NTPase"/>
</dbReference>
<evidence type="ECO:0000256" key="7">
    <source>
        <dbReference type="ARBA" id="ARBA00022741"/>
    </source>
</evidence>
<evidence type="ECO:0000256" key="8">
    <source>
        <dbReference type="ARBA" id="ARBA00022777"/>
    </source>
</evidence>
<evidence type="ECO:0000256" key="9">
    <source>
        <dbReference type="ARBA" id="ARBA00022840"/>
    </source>
</evidence>
<organism evidence="18 19">
    <name type="scientific">Salinisphaera orenii YIM 95161</name>
    <dbReference type="NCBI Taxonomy" id="1051139"/>
    <lineage>
        <taxon>Bacteria</taxon>
        <taxon>Pseudomonadati</taxon>
        <taxon>Pseudomonadota</taxon>
        <taxon>Gammaproteobacteria</taxon>
        <taxon>Salinisphaerales</taxon>
        <taxon>Salinisphaeraceae</taxon>
        <taxon>Salinisphaera</taxon>
    </lineage>
</organism>
<dbReference type="InterPro" id="IPR005702">
    <property type="entry name" value="Wzc-like_C"/>
</dbReference>
<keyword evidence="5" id="KW-0808">Transferase</keyword>
<comment type="similarity">
    <text evidence="2">Belongs to the etk/wzc family.</text>
</comment>
<accession>A0A423Q1T9</accession>
<dbReference type="InterPro" id="IPR050445">
    <property type="entry name" value="Bact_polysacc_biosynth/exp"/>
</dbReference>
<dbReference type="GO" id="GO:0005886">
    <property type="term" value="C:plasma membrane"/>
    <property type="evidence" value="ECO:0007669"/>
    <property type="project" value="UniProtKB-SubCell"/>
</dbReference>
<evidence type="ECO:0000256" key="1">
    <source>
        <dbReference type="ARBA" id="ARBA00004429"/>
    </source>
</evidence>
<evidence type="ECO:0000256" key="12">
    <source>
        <dbReference type="ARBA" id="ARBA00023137"/>
    </source>
</evidence>
<evidence type="ECO:0000256" key="16">
    <source>
        <dbReference type="SAM" id="Phobius"/>
    </source>
</evidence>
<evidence type="ECO:0000256" key="2">
    <source>
        <dbReference type="ARBA" id="ARBA00008883"/>
    </source>
</evidence>
<dbReference type="AlphaFoldDB" id="A0A423Q1T9"/>
<dbReference type="GO" id="GO:0042802">
    <property type="term" value="F:identical protein binding"/>
    <property type="evidence" value="ECO:0007669"/>
    <property type="project" value="UniProtKB-ARBA"/>
</dbReference>
<evidence type="ECO:0000256" key="11">
    <source>
        <dbReference type="ARBA" id="ARBA00023136"/>
    </source>
</evidence>
<evidence type="ECO:0000256" key="14">
    <source>
        <dbReference type="SAM" id="Coils"/>
    </source>
</evidence>
<dbReference type="OrthoDB" id="9775724at2"/>
<evidence type="ECO:0000313" key="18">
    <source>
        <dbReference type="EMBL" id="ROO32379.1"/>
    </source>
</evidence>
<dbReference type="Pfam" id="PF23607">
    <property type="entry name" value="WZC_N"/>
    <property type="match status" value="1"/>
</dbReference>
<keyword evidence="7" id="KW-0547">Nucleotide-binding</keyword>
<keyword evidence="11 16" id="KW-0472">Membrane</keyword>
<dbReference type="InterPro" id="IPR003593">
    <property type="entry name" value="AAA+_ATPase"/>
</dbReference>
<dbReference type="Pfam" id="PF13614">
    <property type="entry name" value="AAA_31"/>
    <property type="match status" value="1"/>
</dbReference>
<dbReference type="Gene3D" id="3.40.50.300">
    <property type="entry name" value="P-loop containing nucleotide triphosphate hydrolases"/>
    <property type="match status" value="1"/>
</dbReference>
<keyword evidence="8" id="KW-0418">Kinase</keyword>
<dbReference type="InterPro" id="IPR003856">
    <property type="entry name" value="LPS_length_determ_N"/>
</dbReference>
<dbReference type="Pfam" id="PF13807">
    <property type="entry name" value="GNVR"/>
    <property type="match status" value="1"/>
</dbReference>
<feature type="region of interest" description="Disordered" evidence="15">
    <location>
        <begin position="1"/>
        <end position="22"/>
    </location>
</feature>